<evidence type="ECO:0000313" key="6">
    <source>
        <dbReference type="Proteomes" id="UP000005239"/>
    </source>
</evidence>
<evidence type="ECO:0000256" key="4">
    <source>
        <dbReference type="RuleBase" id="RU000461"/>
    </source>
</evidence>
<dbReference type="PANTHER" id="PTHR24284:SF1">
    <property type="entry name" value="CYTOCHROME P450 FAMILY"/>
    <property type="match status" value="1"/>
</dbReference>
<dbReference type="Proteomes" id="UP000005239">
    <property type="component" value="Unassembled WGS sequence"/>
</dbReference>
<comment type="cofactor">
    <cofactor evidence="3">
        <name>heme</name>
        <dbReference type="ChEBI" id="CHEBI:30413"/>
    </cofactor>
</comment>
<proteinExistence type="inferred from homology"/>
<dbReference type="PRINTS" id="PR00463">
    <property type="entry name" value="EP450I"/>
</dbReference>
<dbReference type="EnsemblMetazoa" id="PPA41848.1">
    <property type="protein sequence ID" value="PPA41848.1"/>
    <property type="gene ID" value="WBGene00280217"/>
</dbReference>
<dbReference type="GO" id="GO:0016705">
    <property type="term" value="F:oxidoreductase activity, acting on paired donors, with incorporation or reduction of molecular oxygen"/>
    <property type="evidence" value="ECO:0007669"/>
    <property type="project" value="InterPro"/>
</dbReference>
<sequence>MMGHYAIIVTLGPFNCGAVTAPSAKLPYTRACVLEVQRFGNVLSNNVYRETVRETTIRGQSIPAGTMVNADIHHVMAHDPLFVEPEKFAPDRYISEDGKTLKKDLIDRTIPFSIGKRACAGESLAKVELILCLASMVQHYRILPCEGDVIDLEPIALGMLRPKDQNVRLEKAF</sequence>
<dbReference type="GO" id="GO:0020037">
    <property type="term" value="F:heme binding"/>
    <property type="evidence" value="ECO:0007669"/>
    <property type="project" value="InterPro"/>
</dbReference>
<keyword evidence="3 4" id="KW-0349">Heme</keyword>
<dbReference type="Gene3D" id="1.10.630.10">
    <property type="entry name" value="Cytochrome P450"/>
    <property type="match status" value="1"/>
</dbReference>
<dbReference type="PRINTS" id="PR00385">
    <property type="entry name" value="P450"/>
</dbReference>
<dbReference type="SUPFAM" id="SSF48264">
    <property type="entry name" value="Cytochrome P450"/>
    <property type="match status" value="1"/>
</dbReference>
<dbReference type="Pfam" id="PF00067">
    <property type="entry name" value="p450"/>
    <property type="match status" value="1"/>
</dbReference>
<gene>
    <name evidence="5" type="primary">WBGene00280217</name>
</gene>
<keyword evidence="3 4" id="KW-0408">Iron</keyword>
<dbReference type="OrthoDB" id="1055148at2759"/>
<evidence type="ECO:0000313" key="5">
    <source>
        <dbReference type="EnsemblMetazoa" id="PPA41848.1"/>
    </source>
</evidence>
<dbReference type="InterPro" id="IPR002401">
    <property type="entry name" value="Cyt_P450_E_grp-I"/>
</dbReference>
<keyword evidence="2 4" id="KW-0503">Monooxygenase</keyword>
<accession>A0A2A6CNM4</accession>
<dbReference type="GO" id="GO:0004497">
    <property type="term" value="F:monooxygenase activity"/>
    <property type="evidence" value="ECO:0007669"/>
    <property type="project" value="UniProtKB-KW"/>
</dbReference>
<organism evidence="5 6">
    <name type="scientific">Pristionchus pacificus</name>
    <name type="common">Parasitic nematode worm</name>
    <dbReference type="NCBI Taxonomy" id="54126"/>
    <lineage>
        <taxon>Eukaryota</taxon>
        <taxon>Metazoa</taxon>
        <taxon>Ecdysozoa</taxon>
        <taxon>Nematoda</taxon>
        <taxon>Chromadorea</taxon>
        <taxon>Rhabditida</taxon>
        <taxon>Rhabditina</taxon>
        <taxon>Diplogasteromorpha</taxon>
        <taxon>Diplogasteroidea</taxon>
        <taxon>Neodiplogasteridae</taxon>
        <taxon>Pristionchus</taxon>
    </lineage>
</organism>
<dbReference type="AlphaFoldDB" id="A0A2A6CNM4"/>
<dbReference type="PROSITE" id="PS00086">
    <property type="entry name" value="CYTOCHROME_P450"/>
    <property type="match status" value="1"/>
</dbReference>
<keyword evidence="3 4" id="KW-0479">Metal-binding</keyword>
<evidence type="ECO:0000256" key="1">
    <source>
        <dbReference type="ARBA" id="ARBA00010617"/>
    </source>
</evidence>
<dbReference type="InterPro" id="IPR036396">
    <property type="entry name" value="Cyt_P450_sf"/>
</dbReference>
<keyword evidence="6" id="KW-1185">Reference proteome</keyword>
<feature type="binding site" description="axial binding residue" evidence="3">
    <location>
        <position position="119"/>
    </location>
    <ligand>
        <name>heme</name>
        <dbReference type="ChEBI" id="CHEBI:30413"/>
    </ligand>
    <ligandPart>
        <name>Fe</name>
        <dbReference type="ChEBI" id="CHEBI:18248"/>
    </ligandPart>
</feature>
<comment type="similarity">
    <text evidence="1 4">Belongs to the cytochrome P450 family.</text>
</comment>
<keyword evidence="4" id="KW-0560">Oxidoreductase</keyword>
<accession>A0A8R1UYP0</accession>
<dbReference type="PANTHER" id="PTHR24284">
    <property type="entry name" value="CYTOCHROME P450 FAMILY"/>
    <property type="match status" value="1"/>
</dbReference>
<reference evidence="5" key="2">
    <citation type="submission" date="2022-06" db="UniProtKB">
        <authorList>
            <consortium name="EnsemblMetazoa"/>
        </authorList>
    </citation>
    <scope>IDENTIFICATION</scope>
    <source>
        <strain evidence="5">PS312</strain>
    </source>
</reference>
<dbReference type="InterPro" id="IPR017972">
    <property type="entry name" value="Cyt_P450_CS"/>
</dbReference>
<name>A0A2A6CNM4_PRIPA</name>
<reference evidence="6" key="1">
    <citation type="journal article" date="2008" name="Nat. Genet.">
        <title>The Pristionchus pacificus genome provides a unique perspective on nematode lifestyle and parasitism.</title>
        <authorList>
            <person name="Dieterich C."/>
            <person name="Clifton S.W."/>
            <person name="Schuster L.N."/>
            <person name="Chinwalla A."/>
            <person name="Delehaunty K."/>
            <person name="Dinkelacker I."/>
            <person name="Fulton L."/>
            <person name="Fulton R."/>
            <person name="Godfrey J."/>
            <person name="Minx P."/>
            <person name="Mitreva M."/>
            <person name="Roeseler W."/>
            <person name="Tian H."/>
            <person name="Witte H."/>
            <person name="Yang S.P."/>
            <person name="Wilson R.K."/>
            <person name="Sommer R.J."/>
        </authorList>
    </citation>
    <scope>NUCLEOTIDE SEQUENCE [LARGE SCALE GENOMIC DNA]</scope>
    <source>
        <strain evidence="6">PS312</strain>
    </source>
</reference>
<evidence type="ECO:0000256" key="3">
    <source>
        <dbReference type="PIRSR" id="PIRSR602401-1"/>
    </source>
</evidence>
<protein>
    <submittedName>
        <fullName evidence="5">Cytochrome P450</fullName>
    </submittedName>
</protein>
<dbReference type="GO" id="GO:0005506">
    <property type="term" value="F:iron ion binding"/>
    <property type="evidence" value="ECO:0007669"/>
    <property type="project" value="InterPro"/>
</dbReference>
<dbReference type="InterPro" id="IPR001128">
    <property type="entry name" value="Cyt_P450"/>
</dbReference>
<evidence type="ECO:0000256" key="2">
    <source>
        <dbReference type="ARBA" id="ARBA00023033"/>
    </source>
</evidence>